<evidence type="ECO:0000256" key="10">
    <source>
        <dbReference type="ARBA" id="ARBA00023065"/>
    </source>
</evidence>
<feature type="transmembrane region" description="Helical" evidence="15">
    <location>
        <begin position="332"/>
        <end position="354"/>
    </location>
</feature>
<feature type="transmembrane region" description="Helical" evidence="15">
    <location>
        <begin position="184"/>
        <end position="208"/>
    </location>
</feature>
<dbReference type="KEGG" id="wgl:WIGMOR_0132"/>
<evidence type="ECO:0000256" key="11">
    <source>
        <dbReference type="ARBA" id="ARBA00023136"/>
    </source>
</evidence>
<dbReference type="eggNOG" id="COG0168">
    <property type="taxonomic scope" value="Bacteria"/>
</dbReference>
<dbReference type="Pfam" id="PF02386">
    <property type="entry name" value="TrkH"/>
    <property type="match status" value="1"/>
</dbReference>
<feature type="transmembrane region" description="Helical" evidence="15">
    <location>
        <begin position="12"/>
        <end position="31"/>
    </location>
</feature>
<dbReference type="EMBL" id="CP003315">
    <property type="protein sequence ID" value="AFA40989.1"/>
    <property type="molecule type" value="Genomic_DNA"/>
</dbReference>
<dbReference type="Proteomes" id="UP000009061">
    <property type="component" value="Chromosome"/>
</dbReference>
<evidence type="ECO:0000313" key="16">
    <source>
        <dbReference type="EMBL" id="AFA40989.1"/>
    </source>
</evidence>
<evidence type="ECO:0000256" key="8">
    <source>
        <dbReference type="ARBA" id="ARBA00022958"/>
    </source>
</evidence>
<feature type="binding site" evidence="14">
    <location>
        <position position="435"/>
    </location>
    <ligand>
        <name>K(+)</name>
        <dbReference type="ChEBI" id="CHEBI:29103"/>
    </ligand>
</feature>
<keyword evidence="11 13" id="KW-0472">Membrane</keyword>
<evidence type="ECO:0000256" key="7">
    <source>
        <dbReference type="ARBA" id="ARBA00022692"/>
    </source>
</evidence>
<feature type="transmembrane region" description="Helical" evidence="15">
    <location>
        <begin position="37"/>
        <end position="58"/>
    </location>
</feature>
<keyword evidence="10 13" id="KW-0406">Ion transport</keyword>
<evidence type="ECO:0000256" key="15">
    <source>
        <dbReference type="SAM" id="Phobius"/>
    </source>
</evidence>
<dbReference type="PANTHER" id="PTHR32024">
    <property type="entry name" value="TRK SYSTEM POTASSIUM UPTAKE PROTEIN TRKG-RELATED"/>
    <property type="match status" value="1"/>
</dbReference>
<keyword evidence="5 13" id="KW-0997">Cell inner membrane</keyword>
<feature type="transmembrane region" description="Helical" evidence="15">
    <location>
        <begin position="70"/>
        <end position="90"/>
    </location>
</feature>
<evidence type="ECO:0000256" key="1">
    <source>
        <dbReference type="ARBA" id="ARBA00004429"/>
    </source>
</evidence>
<keyword evidence="12" id="KW-0407">Ion channel</keyword>
<comment type="function">
    <text evidence="13">Low-affinity potassium transport system. Interacts with Trk system potassium uptake protein TrkA.</text>
</comment>
<dbReference type="GO" id="GO:0046872">
    <property type="term" value="F:metal ion binding"/>
    <property type="evidence" value="ECO:0007669"/>
    <property type="project" value="UniProtKB-KW"/>
</dbReference>
<dbReference type="PANTHER" id="PTHR32024:SF2">
    <property type="entry name" value="TRK SYSTEM POTASSIUM UPTAKE PROTEIN TRKG-RELATED"/>
    <property type="match status" value="1"/>
</dbReference>
<feature type="binding site" evidence="14">
    <location>
        <position position="112"/>
    </location>
    <ligand>
        <name>K(+)</name>
        <dbReference type="ChEBI" id="CHEBI:29103"/>
    </ligand>
</feature>
<evidence type="ECO:0000256" key="6">
    <source>
        <dbReference type="ARBA" id="ARBA00022538"/>
    </source>
</evidence>
<proteinExistence type="inferred from homology"/>
<evidence type="ECO:0000256" key="5">
    <source>
        <dbReference type="ARBA" id="ARBA00022519"/>
    </source>
</evidence>
<evidence type="ECO:0000256" key="14">
    <source>
        <dbReference type="PIRSR" id="PIRSR006247-1"/>
    </source>
</evidence>
<keyword evidence="7 15" id="KW-0812">Transmembrane</keyword>
<evidence type="ECO:0000256" key="13">
    <source>
        <dbReference type="PIRNR" id="PIRNR006247"/>
    </source>
</evidence>
<dbReference type="GO" id="GO:0005886">
    <property type="term" value="C:plasma membrane"/>
    <property type="evidence" value="ECO:0007669"/>
    <property type="project" value="UniProtKB-SubCell"/>
</dbReference>
<protein>
    <recommendedName>
        <fullName evidence="13">Trk system potassium uptake protein</fullName>
    </recommendedName>
</protein>
<keyword evidence="14" id="KW-0479">Metal-binding</keyword>
<evidence type="ECO:0000256" key="9">
    <source>
        <dbReference type="ARBA" id="ARBA00022989"/>
    </source>
</evidence>
<reference evidence="16 17" key="1">
    <citation type="journal article" date="2012" name="MBio">
        <title>Insight into the transmission biology and species-specific functional capabilities of tsetse (Diptera: glossinidae) obligate symbiont wigglesworthia.</title>
        <authorList>
            <person name="Rio R.V."/>
            <person name="Symula R.E."/>
            <person name="Wang J."/>
            <person name="Lohs C."/>
            <person name="Wu Y.N."/>
            <person name="Snyder A.K."/>
            <person name="Bjornson R.D."/>
            <person name="Oshima K."/>
            <person name="Biehl B.S."/>
            <person name="Perna N.T."/>
            <person name="Hattori M."/>
            <person name="Aksoy S."/>
        </authorList>
    </citation>
    <scope>NUCLEOTIDE SEQUENCE [LARGE SCALE GENOMIC DNA]</scope>
    <source>
        <strain evidence="16">WGM</strain>
    </source>
</reference>
<feature type="transmembrane region" description="Helical" evidence="15">
    <location>
        <begin position="136"/>
        <end position="163"/>
    </location>
</feature>
<feature type="transmembrane region" description="Helical" evidence="15">
    <location>
        <begin position="397"/>
        <end position="419"/>
    </location>
</feature>
<feature type="transmembrane region" description="Helical" evidence="15">
    <location>
        <begin position="232"/>
        <end position="255"/>
    </location>
</feature>
<keyword evidence="3 13" id="KW-0813">Transport</keyword>
<keyword evidence="17" id="KW-1185">Reference proteome</keyword>
<keyword evidence="9 15" id="KW-1133">Transmembrane helix</keyword>
<evidence type="ECO:0000256" key="2">
    <source>
        <dbReference type="ARBA" id="ARBA00009137"/>
    </source>
</evidence>
<feature type="binding site" evidence="14">
    <location>
        <position position="221"/>
    </location>
    <ligand>
        <name>K(+)</name>
        <dbReference type="ChEBI" id="CHEBI:29103"/>
    </ligand>
</feature>
<feature type="binding site" evidence="14">
    <location>
        <position position="319"/>
    </location>
    <ligand>
        <name>K(+)</name>
        <dbReference type="ChEBI" id="CHEBI:29103"/>
    </ligand>
</feature>
<keyword evidence="8 13" id="KW-0630">Potassium</keyword>
<feature type="binding site" evidence="14">
    <location>
        <position position="318"/>
    </location>
    <ligand>
        <name>K(+)</name>
        <dbReference type="ChEBI" id="CHEBI:29103"/>
    </ligand>
</feature>
<dbReference type="PIRSF" id="PIRSF006247">
    <property type="entry name" value="TrkH"/>
    <property type="match status" value="1"/>
</dbReference>
<feature type="transmembrane region" description="Helical" evidence="15">
    <location>
        <begin position="425"/>
        <end position="444"/>
    </location>
</feature>
<dbReference type="GO" id="GO:0015379">
    <property type="term" value="F:potassium:chloride symporter activity"/>
    <property type="evidence" value="ECO:0007669"/>
    <property type="project" value="InterPro"/>
</dbReference>
<comment type="subcellular location">
    <subcellularLocation>
        <location evidence="1 13">Cell inner membrane</location>
        <topology evidence="1 13">Multi-pass membrane protein</topology>
    </subcellularLocation>
</comment>
<evidence type="ECO:0000256" key="3">
    <source>
        <dbReference type="ARBA" id="ARBA00022448"/>
    </source>
</evidence>
<evidence type="ECO:0000256" key="12">
    <source>
        <dbReference type="ARBA" id="ARBA00023303"/>
    </source>
</evidence>
<sequence length="483" mass="53906">MHFRTICRIVGLLVILFSVTMIFPSIISLIYQDGTGIAFIQTFICAQIIGFFFWAPNLREKNELQPRESFLIVVLFWIVLGSVGALPFLFAKYPHLSITDAFFESFSGLTTTGATILLHLDTLPESILFYRQMLQWFGGMGIIVLALAILPMLGVGGMQLYKAEMPGPIKDNKMRPRIAETAKTLWLIYVALTCLCTLSLWGAGLPIFEAITHSFSTVSIGGFSTHDSNIGFYNSTSVEIIIAIFLIISGCNYSLHFAAFSKKEIKVYYQDTEFRIFILMQIILILISFITLWSMNNNISSLETFKKVYFQVISISTTAGFTTDKIVNWPTFLPILLIFASCIGSCSGSTGGGIKVIRMILLYLQGSKELKKLVHPNAIYSIKVDDHALSNKILKNIWGFFLAYILIFIVGALIIIATGVDYCSAFSSVAAALNNVGIGFGIVENNFASLHNTAKWILILTMLFGRLEIFTLLILFTPTFWRK</sequence>
<keyword evidence="4 13" id="KW-1003">Cell membrane</keyword>
<dbReference type="NCBIfam" id="TIGR00933">
    <property type="entry name" value="2a38"/>
    <property type="match status" value="1"/>
</dbReference>
<feature type="transmembrane region" description="Helical" evidence="15">
    <location>
        <begin position="276"/>
        <end position="295"/>
    </location>
</feature>
<accession>H6Q4C9</accession>
<feature type="binding site" evidence="14">
    <location>
        <position position="436"/>
    </location>
    <ligand>
        <name>K(+)</name>
        <dbReference type="ChEBI" id="CHEBI:29103"/>
    </ligand>
</feature>
<feature type="binding site" evidence="14">
    <location>
        <position position="111"/>
    </location>
    <ligand>
        <name>K(+)</name>
        <dbReference type="ChEBI" id="CHEBI:29103"/>
    </ligand>
</feature>
<dbReference type="STRING" id="1142511.WIGMOR_0132"/>
<dbReference type="HOGENOM" id="CLU_030708_0_2_6"/>
<name>H6Q4C9_WIGGL</name>
<dbReference type="OrthoDB" id="9810952at2"/>
<feature type="binding site" evidence="14">
    <location>
        <position position="220"/>
    </location>
    <ligand>
        <name>K(+)</name>
        <dbReference type="ChEBI" id="CHEBI:29103"/>
    </ligand>
</feature>
<dbReference type="InterPro" id="IPR003445">
    <property type="entry name" value="Cat_transpt"/>
</dbReference>
<keyword evidence="6 13" id="KW-0633">Potassium transport</keyword>
<dbReference type="RefSeq" id="WP_014353928.1">
    <property type="nucleotide sequence ID" value="NC_016893.1"/>
</dbReference>
<comment type="similarity">
    <text evidence="2 13">Belongs to the TrkH potassium transport family.</text>
</comment>
<dbReference type="InterPro" id="IPR004772">
    <property type="entry name" value="TrkH"/>
</dbReference>
<organism evidence="16 17">
    <name type="scientific">Wigglesworthia glossinidia endosymbiont of Glossina morsitans morsitans</name>
    <name type="common">Yale colony</name>
    <dbReference type="NCBI Taxonomy" id="1142511"/>
    <lineage>
        <taxon>Bacteria</taxon>
        <taxon>Pseudomonadati</taxon>
        <taxon>Pseudomonadota</taxon>
        <taxon>Gammaproteobacteria</taxon>
        <taxon>Enterobacterales</taxon>
        <taxon>Erwiniaceae</taxon>
        <taxon>Wigglesworthia</taxon>
    </lineage>
</organism>
<feature type="transmembrane region" description="Helical" evidence="15">
    <location>
        <begin position="456"/>
        <end position="481"/>
    </location>
</feature>
<evidence type="ECO:0000313" key="17">
    <source>
        <dbReference type="Proteomes" id="UP000009061"/>
    </source>
</evidence>
<evidence type="ECO:0000256" key="4">
    <source>
        <dbReference type="ARBA" id="ARBA00022475"/>
    </source>
</evidence>
<gene>
    <name evidence="16" type="primary">trkH</name>
    <name evidence="16" type="ORF">WIGMOR_0132</name>
</gene>
<dbReference type="AlphaFoldDB" id="H6Q4C9"/>